<keyword evidence="2" id="KW-0479">Metal-binding</keyword>
<dbReference type="SUPFAM" id="SSF53098">
    <property type="entry name" value="Ribonuclease H-like"/>
    <property type="match status" value="1"/>
</dbReference>
<dbReference type="WBParaSite" id="jg14579">
    <property type="protein sequence ID" value="jg14579"/>
    <property type="gene ID" value="jg14579"/>
</dbReference>
<reference evidence="9" key="1">
    <citation type="submission" date="2022-11" db="UniProtKB">
        <authorList>
            <consortium name="WormBaseParasite"/>
        </authorList>
    </citation>
    <scope>IDENTIFICATION</scope>
</reference>
<dbReference type="GO" id="GO:0046983">
    <property type="term" value="F:protein dimerization activity"/>
    <property type="evidence" value="ECO:0007669"/>
    <property type="project" value="InterPro"/>
</dbReference>
<sequence>MGSLEASKLPHFSKEPEPSAAKESLSTNRLIQDVDTRWNSTLLMCRQLCEQRRAVENFCFRYKRELGLDENEWLLLEDLVKLLAPFEYATKQVCLSSSALSDQWAVGKTLINKIRGIDKFLEAQQRMEKAIDEKFLRLEYNRIYGLATFLDARFKDRLSEDRTRFRQQVTSWIEQEAEDLIVDTDSVEPPEKMSRPSFFDSLGIYDASVTKRPSTQLQLEINAYVLEECQQPDVDCMEYWKNNCKIFPSLASVARRFLSSPSTSVASEQLFSVARDVFHYRRFKLAPKNAEMLVFLNKVLPLLHYQY</sequence>
<feature type="domain" description="HAT C-terminal dimerisation" evidence="7">
    <location>
        <begin position="220"/>
        <end position="298"/>
    </location>
</feature>
<evidence type="ECO:0000256" key="2">
    <source>
        <dbReference type="ARBA" id="ARBA00022723"/>
    </source>
</evidence>
<accession>A0A915D1X9</accession>
<protein>
    <submittedName>
        <fullName evidence="9">HAT C-terminal dimerisation domain-containing protein</fullName>
    </submittedName>
</protein>
<keyword evidence="4" id="KW-0862">Zinc</keyword>
<dbReference type="InterPro" id="IPR008906">
    <property type="entry name" value="HATC_C_dom"/>
</dbReference>
<dbReference type="PANTHER" id="PTHR46481:SF10">
    <property type="entry name" value="ZINC FINGER BED DOMAIN-CONTAINING PROTEIN 39"/>
    <property type="match status" value="1"/>
</dbReference>
<dbReference type="Pfam" id="PF05699">
    <property type="entry name" value="Dimer_Tnp_hAT"/>
    <property type="match status" value="1"/>
</dbReference>
<evidence type="ECO:0000313" key="9">
    <source>
        <dbReference type="WBParaSite" id="jg14579"/>
    </source>
</evidence>
<dbReference type="InterPro" id="IPR052035">
    <property type="entry name" value="ZnF_BED_domain_contain"/>
</dbReference>
<dbReference type="GO" id="GO:0005634">
    <property type="term" value="C:nucleus"/>
    <property type="evidence" value="ECO:0007669"/>
    <property type="project" value="UniProtKB-SubCell"/>
</dbReference>
<evidence type="ECO:0000256" key="1">
    <source>
        <dbReference type="ARBA" id="ARBA00004123"/>
    </source>
</evidence>
<evidence type="ECO:0000259" key="7">
    <source>
        <dbReference type="Pfam" id="PF05699"/>
    </source>
</evidence>
<evidence type="ECO:0000256" key="6">
    <source>
        <dbReference type="SAM" id="MobiDB-lite"/>
    </source>
</evidence>
<evidence type="ECO:0000256" key="5">
    <source>
        <dbReference type="ARBA" id="ARBA00023242"/>
    </source>
</evidence>
<proteinExistence type="predicted"/>
<keyword evidence="8" id="KW-1185">Reference proteome</keyword>
<evidence type="ECO:0000313" key="8">
    <source>
        <dbReference type="Proteomes" id="UP000887574"/>
    </source>
</evidence>
<keyword evidence="3" id="KW-0863">Zinc-finger</keyword>
<dbReference type="GO" id="GO:0008270">
    <property type="term" value="F:zinc ion binding"/>
    <property type="evidence" value="ECO:0007669"/>
    <property type="project" value="UniProtKB-KW"/>
</dbReference>
<feature type="region of interest" description="Disordered" evidence="6">
    <location>
        <begin position="1"/>
        <end position="26"/>
    </location>
</feature>
<dbReference type="Proteomes" id="UP000887574">
    <property type="component" value="Unplaced"/>
</dbReference>
<evidence type="ECO:0000256" key="4">
    <source>
        <dbReference type="ARBA" id="ARBA00022833"/>
    </source>
</evidence>
<organism evidence="8 9">
    <name type="scientific">Ditylenchus dipsaci</name>
    <dbReference type="NCBI Taxonomy" id="166011"/>
    <lineage>
        <taxon>Eukaryota</taxon>
        <taxon>Metazoa</taxon>
        <taxon>Ecdysozoa</taxon>
        <taxon>Nematoda</taxon>
        <taxon>Chromadorea</taxon>
        <taxon>Rhabditida</taxon>
        <taxon>Tylenchina</taxon>
        <taxon>Tylenchomorpha</taxon>
        <taxon>Sphaerularioidea</taxon>
        <taxon>Anguinidae</taxon>
        <taxon>Anguininae</taxon>
        <taxon>Ditylenchus</taxon>
    </lineage>
</organism>
<keyword evidence="5" id="KW-0539">Nucleus</keyword>
<dbReference type="PANTHER" id="PTHR46481">
    <property type="entry name" value="ZINC FINGER BED DOMAIN-CONTAINING PROTEIN 4"/>
    <property type="match status" value="1"/>
</dbReference>
<name>A0A915D1X9_9BILA</name>
<dbReference type="InterPro" id="IPR012337">
    <property type="entry name" value="RNaseH-like_sf"/>
</dbReference>
<dbReference type="AlphaFoldDB" id="A0A915D1X9"/>
<evidence type="ECO:0000256" key="3">
    <source>
        <dbReference type="ARBA" id="ARBA00022771"/>
    </source>
</evidence>
<comment type="subcellular location">
    <subcellularLocation>
        <location evidence="1">Nucleus</location>
    </subcellularLocation>
</comment>